<dbReference type="PANTHER" id="PTHR13943">
    <property type="entry name" value="HRAS-LIKE SUPPRESSOR - RELATED"/>
    <property type="match status" value="1"/>
</dbReference>
<dbReference type="PROSITE" id="PS51934">
    <property type="entry name" value="LRAT"/>
    <property type="match status" value="1"/>
</dbReference>
<comment type="caution">
    <text evidence="5">The sequence shown here is derived from an EMBL/GenBank/DDBJ whole genome shotgun (WGS) entry which is preliminary data.</text>
</comment>
<dbReference type="GO" id="GO:0005737">
    <property type="term" value="C:cytoplasm"/>
    <property type="evidence" value="ECO:0007669"/>
    <property type="project" value="TreeGrafter"/>
</dbReference>
<dbReference type="STRING" id="1844.UG56_014640"/>
<reference evidence="5" key="1">
    <citation type="submission" date="2016-10" db="EMBL/GenBank/DDBJ databases">
        <title>Draft Genome Sequence of Nocardioides luteus Strain BAFB, an Alkane-Degrading Bacterium Isolated from JP-7 Polluted Soil.</title>
        <authorList>
            <person name="Brown L."/>
            <person name="Ruiz O.N."/>
            <person name="Gunasekera T."/>
        </authorList>
    </citation>
    <scope>NUCLEOTIDE SEQUENCE [LARGE SCALE GENOMIC DNA]</scope>
    <source>
        <strain evidence="5">BAFB</strain>
    </source>
</reference>
<protein>
    <recommendedName>
        <fullName evidence="4">LRAT domain-containing protein</fullName>
    </recommendedName>
</protein>
<accession>A0A1J4N6B1</accession>
<dbReference type="GO" id="GO:0070292">
    <property type="term" value="P:N-acylphosphatidylethanolamine metabolic process"/>
    <property type="evidence" value="ECO:0007669"/>
    <property type="project" value="TreeGrafter"/>
</dbReference>
<dbReference type="InterPro" id="IPR007053">
    <property type="entry name" value="LRAT_dom"/>
</dbReference>
<dbReference type="GO" id="GO:0008970">
    <property type="term" value="F:phospholipase A1 activity"/>
    <property type="evidence" value="ECO:0007669"/>
    <property type="project" value="TreeGrafter"/>
</dbReference>
<evidence type="ECO:0000313" key="5">
    <source>
        <dbReference type="EMBL" id="OIJ26033.1"/>
    </source>
</evidence>
<evidence type="ECO:0000313" key="6">
    <source>
        <dbReference type="Proteomes" id="UP000033772"/>
    </source>
</evidence>
<keyword evidence="2" id="KW-0378">Hydrolase</keyword>
<dbReference type="AlphaFoldDB" id="A0A1J4N6B1"/>
<keyword evidence="6" id="KW-1185">Reference proteome</keyword>
<dbReference type="PANTHER" id="PTHR13943:SF77">
    <property type="entry name" value="LRAT DOMAIN-CONTAINING PROTEIN"/>
    <property type="match status" value="1"/>
</dbReference>
<dbReference type="InterPro" id="IPR051496">
    <property type="entry name" value="H-rev107_PLA/AT"/>
</dbReference>
<dbReference type="GO" id="GO:0004623">
    <property type="term" value="F:phospholipase A2 activity"/>
    <property type="evidence" value="ECO:0007669"/>
    <property type="project" value="TreeGrafter"/>
</dbReference>
<dbReference type="Pfam" id="PF04970">
    <property type="entry name" value="LRAT"/>
    <property type="match status" value="1"/>
</dbReference>
<dbReference type="EMBL" id="JZDQ02000019">
    <property type="protein sequence ID" value="OIJ26033.1"/>
    <property type="molecule type" value="Genomic_DNA"/>
</dbReference>
<gene>
    <name evidence="5" type="ORF">UG56_014640</name>
</gene>
<evidence type="ECO:0000256" key="3">
    <source>
        <dbReference type="ARBA" id="ARBA00023098"/>
    </source>
</evidence>
<evidence type="ECO:0000256" key="2">
    <source>
        <dbReference type="ARBA" id="ARBA00022801"/>
    </source>
</evidence>
<dbReference type="Proteomes" id="UP000033772">
    <property type="component" value="Unassembled WGS sequence"/>
</dbReference>
<dbReference type="RefSeq" id="WP_052693595.1">
    <property type="nucleotide sequence ID" value="NZ_JZDQ02000019.1"/>
</dbReference>
<name>A0A1J4N6B1_9ACTN</name>
<evidence type="ECO:0000256" key="1">
    <source>
        <dbReference type="ARBA" id="ARBA00022679"/>
    </source>
</evidence>
<organism evidence="5 6">
    <name type="scientific">Nocardioides luteus</name>
    <dbReference type="NCBI Taxonomy" id="1844"/>
    <lineage>
        <taxon>Bacteria</taxon>
        <taxon>Bacillati</taxon>
        <taxon>Actinomycetota</taxon>
        <taxon>Actinomycetes</taxon>
        <taxon>Propionibacteriales</taxon>
        <taxon>Nocardioidaceae</taxon>
        <taxon>Nocardioides</taxon>
    </lineage>
</organism>
<dbReference type="OrthoDB" id="9812095at2"/>
<keyword evidence="3" id="KW-0443">Lipid metabolism</keyword>
<dbReference type="GO" id="GO:0016410">
    <property type="term" value="F:N-acyltransferase activity"/>
    <property type="evidence" value="ECO:0007669"/>
    <property type="project" value="TreeGrafter"/>
</dbReference>
<sequence>MARGDHIYVRRGRGRYYTHHAIDAGDGTVIHYTGTAATGRRVERSSLESFADGGEIYLRSYRSRLPAEEIVSRAESRLGMTGYHLVRNNCEHFATWASTGSAASRQVRSWAVAAPGAVASLAMAQATGIHVIVLGTVSMCAYALRGLWHRRSGSRTVLRPIDIDRDCAA</sequence>
<feature type="domain" description="LRAT" evidence="4">
    <location>
        <begin position="9"/>
        <end position="106"/>
    </location>
</feature>
<dbReference type="Gene3D" id="3.90.1720.10">
    <property type="entry name" value="endopeptidase domain like (from Nostoc punctiforme)"/>
    <property type="match status" value="1"/>
</dbReference>
<proteinExistence type="predicted"/>
<keyword evidence="1" id="KW-0808">Transferase</keyword>
<evidence type="ECO:0000259" key="4">
    <source>
        <dbReference type="PROSITE" id="PS51934"/>
    </source>
</evidence>